<dbReference type="AlphaFoldDB" id="A0A177T6T3"/>
<gene>
    <name evidence="2" type="ORF">A4X13_0g7081</name>
</gene>
<feature type="compositionally biased region" description="Low complexity" evidence="1">
    <location>
        <begin position="438"/>
        <end position="456"/>
    </location>
</feature>
<evidence type="ECO:0000313" key="2">
    <source>
        <dbReference type="EMBL" id="KAE8242629.1"/>
    </source>
</evidence>
<organism evidence="2 3">
    <name type="scientific">Tilletia indica</name>
    <dbReference type="NCBI Taxonomy" id="43049"/>
    <lineage>
        <taxon>Eukaryota</taxon>
        <taxon>Fungi</taxon>
        <taxon>Dikarya</taxon>
        <taxon>Basidiomycota</taxon>
        <taxon>Ustilaginomycotina</taxon>
        <taxon>Exobasidiomycetes</taxon>
        <taxon>Tilletiales</taxon>
        <taxon>Tilletiaceae</taxon>
        <taxon>Tilletia</taxon>
    </lineage>
</organism>
<keyword evidence="3" id="KW-1185">Reference proteome</keyword>
<dbReference type="EMBL" id="LWDF02000788">
    <property type="protein sequence ID" value="KAE8242629.1"/>
    <property type="molecule type" value="Genomic_DNA"/>
</dbReference>
<feature type="region of interest" description="Disordered" evidence="1">
    <location>
        <begin position="501"/>
        <end position="525"/>
    </location>
</feature>
<reference evidence="2" key="1">
    <citation type="submission" date="2016-04" db="EMBL/GenBank/DDBJ databases">
        <authorList>
            <person name="Nguyen H.D."/>
            <person name="Samba Siva P."/>
            <person name="Cullis J."/>
            <person name="Levesque C.A."/>
            <person name="Hambleton S."/>
        </authorList>
    </citation>
    <scope>NUCLEOTIDE SEQUENCE</scope>
    <source>
        <strain evidence="2">DAOMC 236416</strain>
    </source>
</reference>
<feature type="compositionally biased region" description="Low complexity" evidence="1">
    <location>
        <begin position="282"/>
        <end position="292"/>
    </location>
</feature>
<accession>A0A177T6T3</accession>
<evidence type="ECO:0000256" key="1">
    <source>
        <dbReference type="SAM" id="MobiDB-lite"/>
    </source>
</evidence>
<feature type="compositionally biased region" description="Low complexity" evidence="1">
    <location>
        <begin position="513"/>
        <end position="525"/>
    </location>
</feature>
<proteinExistence type="predicted"/>
<name>A0A177T6T3_9BASI</name>
<protein>
    <submittedName>
        <fullName evidence="2">Uncharacterized protein</fullName>
    </submittedName>
</protein>
<feature type="region of interest" description="Disordered" evidence="1">
    <location>
        <begin position="422"/>
        <end position="474"/>
    </location>
</feature>
<sequence length="679" mass="72892">MVMREDLDDNVLKTALDAGACPLPLPTSPHSSSSFSIFTNIRPADSSSLLPPYNRSNDSHRSWARSSFHLWRFTDYLLDSLSCFQKDLSDPLFLVFVHFVELHKQALIHHHTLRPYDPFTAGTGYDPKELSKYRHPEVTEIHTPPFSIAELVLAARDCSNRQETIQVLEERVLTSEDKVRRLRICGADASEIHAAQQLLTVHRASLITYLGSMTTTSSALDSSVIQHFNADNGLGIGAGVVATAAISSAPLPIPDQDCEDSIVTVASISDTSYALFKSSPSSASAAPLPAKSITSAQPGSTAPVINDAEYLPDDQFTTIPESSVLPTTGSETLDAHTVRPNAPPDAQGTSVLTSVLPTAPHSLQSDVTVGILPRQDHTWQREESSASVPLDRFASSAFGVGRYAEAYNLSRATRICGADAGTADDDEHSANSVADECSSSLGSSTDDTVSTVASSHASHEHEPSKTSKSVHIRTSSPPRLVWADVTDDDTPKAITKISDVATSSAHDRTTGWRVSRPSRSSRCPPRDSSLSIVLARVLAALDEARLFAATERSQQKHSANSNGIGKSRASSLLLSANIALERVQAALSVMHAPSALLHPSGLVSLPIPVSPYKLFPVRDLPLFSSLLPPDITSRYSVSDGYSFPNLAFVTTLTLCATSSSLSATPYCISCSRWPSMLIK</sequence>
<feature type="region of interest" description="Disordered" evidence="1">
    <location>
        <begin position="282"/>
        <end position="301"/>
    </location>
</feature>
<reference evidence="2" key="2">
    <citation type="journal article" date="2019" name="IMA Fungus">
        <title>Genome sequencing and comparison of five Tilletia species to identify candidate genes for the detection of regulated species infecting wheat.</title>
        <authorList>
            <person name="Nguyen H.D.T."/>
            <person name="Sultana T."/>
            <person name="Kesanakurti P."/>
            <person name="Hambleton S."/>
        </authorList>
    </citation>
    <scope>NUCLEOTIDE SEQUENCE</scope>
    <source>
        <strain evidence="2">DAOMC 236416</strain>
    </source>
</reference>
<evidence type="ECO:0000313" key="3">
    <source>
        <dbReference type="Proteomes" id="UP000077521"/>
    </source>
</evidence>
<dbReference type="Proteomes" id="UP000077521">
    <property type="component" value="Unassembled WGS sequence"/>
</dbReference>
<comment type="caution">
    <text evidence="2">The sequence shown here is derived from an EMBL/GenBank/DDBJ whole genome shotgun (WGS) entry which is preliminary data.</text>
</comment>